<organism evidence="2 3">
    <name type="scientific">Rhipicephalus microplus</name>
    <name type="common">Cattle tick</name>
    <name type="synonym">Boophilus microplus</name>
    <dbReference type="NCBI Taxonomy" id="6941"/>
    <lineage>
        <taxon>Eukaryota</taxon>
        <taxon>Metazoa</taxon>
        <taxon>Ecdysozoa</taxon>
        <taxon>Arthropoda</taxon>
        <taxon>Chelicerata</taxon>
        <taxon>Arachnida</taxon>
        <taxon>Acari</taxon>
        <taxon>Parasitiformes</taxon>
        <taxon>Ixodida</taxon>
        <taxon>Ixodoidea</taxon>
        <taxon>Ixodidae</taxon>
        <taxon>Rhipicephalinae</taxon>
        <taxon>Rhipicephalus</taxon>
        <taxon>Boophilus</taxon>
    </lineage>
</organism>
<protein>
    <submittedName>
        <fullName evidence="2">Uncharacterized protein</fullName>
    </submittedName>
</protein>
<evidence type="ECO:0000313" key="3">
    <source>
        <dbReference type="Proteomes" id="UP000821866"/>
    </source>
</evidence>
<feature type="compositionally biased region" description="Basic and acidic residues" evidence="1">
    <location>
        <begin position="395"/>
        <end position="405"/>
    </location>
</feature>
<comment type="caution">
    <text evidence="2">The sequence shown here is derived from an EMBL/GenBank/DDBJ whole genome shotgun (WGS) entry which is preliminary data.</text>
</comment>
<evidence type="ECO:0000256" key="1">
    <source>
        <dbReference type="SAM" id="MobiDB-lite"/>
    </source>
</evidence>
<feature type="compositionally biased region" description="Polar residues" evidence="1">
    <location>
        <begin position="409"/>
        <end position="426"/>
    </location>
</feature>
<proteinExistence type="predicted"/>
<feature type="compositionally biased region" description="Basic and acidic residues" evidence="1">
    <location>
        <begin position="226"/>
        <end position="236"/>
    </location>
</feature>
<feature type="compositionally biased region" description="Basic and acidic residues" evidence="1">
    <location>
        <begin position="363"/>
        <end position="379"/>
    </location>
</feature>
<gene>
    <name evidence="2" type="ORF">HPB51_017048</name>
</gene>
<sequence>MKKDAESPAVSSLSRTKAKAKQTTKEPITALPAGRLPCTEIVPLVPETEKLTPVRKGSLTSQGIGVKKRMTARELAADNASRSSLDDFMYRKDSLSSRIVPSELFKDNTDRGPAVRQAVANGTKHFLYEEEPCGWKLSEGRVVEYTEPGSVVLVNEGAVSGIPTAEGDTVTRRISFTRGTKQEDSSGMHLGPKGKKRKGWLKKQNEARRGRKAGLVEYYEDTKVEGRLKDRKKPPEGPESGCLTLLDETGGTAFSYPRRKSDHLSEHSSETESTKESAEFAALIRTSEEPDKKSSVPPTAQAKRLVPEIDKVPVKALASFSTPDKGKPTLDLDEPPRGTEIEEAVREEQQQKKAPPESTLSRTLREVFSRRASREKDEPTNFEAVLPKSAVAERMVPKKEQRDKVAPGNISTVDSPKGSSRRTSGQKVEPTQKIPGKLVPIVESSECALTGKPTNRDIKCTAPTSTNYFFKKQ</sequence>
<keyword evidence="3" id="KW-1185">Reference proteome</keyword>
<dbReference type="Proteomes" id="UP000821866">
    <property type="component" value="Chromosome 1"/>
</dbReference>
<feature type="compositionally biased region" description="Basic and acidic residues" evidence="1">
    <location>
        <begin position="262"/>
        <end position="278"/>
    </location>
</feature>
<reference evidence="2" key="1">
    <citation type="journal article" date="2020" name="Cell">
        <title>Large-Scale Comparative Analyses of Tick Genomes Elucidate Their Genetic Diversity and Vector Capacities.</title>
        <authorList>
            <consortium name="Tick Genome and Microbiome Consortium (TIGMIC)"/>
            <person name="Jia N."/>
            <person name="Wang J."/>
            <person name="Shi W."/>
            <person name="Du L."/>
            <person name="Sun Y."/>
            <person name="Zhan W."/>
            <person name="Jiang J.F."/>
            <person name="Wang Q."/>
            <person name="Zhang B."/>
            <person name="Ji P."/>
            <person name="Bell-Sakyi L."/>
            <person name="Cui X.M."/>
            <person name="Yuan T.T."/>
            <person name="Jiang B.G."/>
            <person name="Yang W.F."/>
            <person name="Lam T.T."/>
            <person name="Chang Q.C."/>
            <person name="Ding S.J."/>
            <person name="Wang X.J."/>
            <person name="Zhu J.G."/>
            <person name="Ruan X.D."/>
            <person name="Zhao L."/>
            <person name="Wei J.T."/>
            <person name="Ye R.Z."/>
            <person name="Que T.C."/>
            <person name="Du C.H."/>
            <person name="Zhou Y.H."/>
            <person name="Cheng J.X."/>
            <person name="Dai P.F."/>
            <person name="Guo W.B."/>
            <person name="Han X.H."/>
            <person name="Huang E.J."/>
            <person name="Li L.F."/>
            <person name="Wei W."/>
            <person name="Gao Y.C."/>
            <person name="Liu J.Z."/>
            <person name="Shao H.Z."/>
            <person name="Wang X."/>
            <person name="Wang C.C."/>
            <person name="Yang T.C."/>
            <person name="Huo Q.B."/>
            <person name="Li W."/>
            <person name="Chen H.Y."/>
            <person name="Chen S.E."/>
            <person name="Zhou L.G."/>
            <person name="Ni X.B."/>
            <person name="Tian J.H."/>
            <person name="Sheng Y."/>
            <person name="Liu T."/>
            <person name="Pan Y.S."/>
            <person name="Xia L.Y."/>
            <person name="Li J."/>
            <person name="Zhao F."/>
            <person name="Cao W.C."/>
        </authorList>
    </citation>
    <scope>NUCLEOTIDE SEQUENCE</scope>
    <source>
        <strain evidence="2">Rmic-2018</strain>
    </source>
</reference>
<evidence type="ECO:0000313" key="2">
    <source>
        <dbReference type="EMBL" id="KAH8041603.1"/>
    </source>
</evidence>
<reference evidence="2" key="2">
    <citation type="submission" date="2021-09" db="EMBL/GenBank/DDBJ databases">
        <authorList>
            <person name="Jia N."/>
            <person name="Wang J."/>
            <person name="Shi W."/>
            <person name="Du L."/>
            <person name="Sun Y."/>
            <person name="Zhan W."/>
            <person name="Jiang J."/>
            <person name="Wang Q."/>
            <person name="Zhang B."/>
            <person name="Ji P."/>
            <person name="Sakyi L.B."/>
            <person name="Cui X."/>
            <person name="Yuan T."/>
            <person name="Jiang B."/>
            <person name="Yang W."/>
            <person name="Lam T.T.-Y."/>
            <person name="Chang Q."/>
            <person name="Ding S."/>
            <person name="Wang X."/>
            <person name="Zhu J."/>
            <person name="Ruan X."/>
            <person name="Zhao L."/>
            <person name="Wei J."/>
            <person name="Que T."/>
            <person name="Du C."/>
            <person name="Cheng J."/>
            <person name="Dai P."/>
            <person name="Han X."/>
            <person name="Huang E."/>
            <person name="Gao Y."/>
            <person name="Liu J."/>
            <person name="Shao H."/>
            <person name="Ye R."/>
            <person name="Li L."/>
            <person name="Wei W."/>
            <person name="Wang X."/>
            <person name="Wang C."/>
            <person name="Huo Q."/>
            <person name="Li W."/>
            <person name="Guo W."/>
            <person name="Chen H."/>
            <person name="Chen S."/>
            <person name="Zhou L."/>
            <person name="Zhou L."/>
            <person name="Ni X."/>
            <person name="Tian J."/>
            <person name="Zhou Y."/>
            <person name="Sheng Y."/>
            <person name="Liu T."/>
            <person name="Pan Y."/>
            <person name="Xia L."/>
            <person name="Li J."/>
            <person name="Zhao F."/>
            <person name="Cao W."/>
        </authorList>
    </citation>
    <scope>NUCLEOTIDE SEQUENCE</scope>
    <source>
        <strain evidence="2">Rmic-2018</strain>
        <tissue evidence="2">Larvae</tissue>
    </source>
</reference>
<name>A0A9J6F4I4_RHIMP</name>
<dbReference type="AlphaFoldDB" id="A0A9J6F4I4"/>
<feature type="compositionally biased region" description="Basic residues" evidence="1">
    <location>
        <begin position="192"/>
        <end position="201"/>
    </location>
</feature>
<feature type="region of interest" description="Disordered" evidence="1">
    <location>
        <begin position="226"/>
        <end position="437"/>
    </location>
</feature>
<feature type="region of interest" description="Disordered" evidence="1">
    <location>
        <begin position="178"/>
        <end position="214"/>
    </location>
</feature>
<feature type="region of interest" description="Disordered" evidence="1">
    <location>
        <begin position="1"/>
        <end position="32"/>
    </location>
</feature>
<dbReference type="EMBL" id="JABSTU010000001">
    <property type="protein sequence ID" value="KAH8041603.1"/>
    <property type="molecule type" value="Genomic_DNA"/>
</dbReference>
<feature type="compositionally biased region" description="Basic and acidic residues" evidence="1">
    <location>
        <begin position="324"/>
        <end position="355"/>
    </location>
</feature>
<accession>A0A9J6F4I4</accession>